<dbReference type="STRING" id="92696.A0A4R0RL69"/>
<comment type="caution">
    <text evidence="4">The sequence shown here is derived from an EMBL/GenBank/DDBJ whole genome shotgun (WGS) entry which is preliminary data.</text>
</comment>
<dbReference type="PANTHER" id="PTHR43433:SF5">
    <property type="entry name" value="AB HYDROLASE-1 DOMAIN-CONTAINING PROTEIN"/>
    <property type="match status" value="1"/>
</dbReference>
<evidence type="ECO:0000313" key="5">
    <source>
        <dbReference type="Proteomes" id="UP000292702"/>
    </source>
</evidence>
<dbReference type="PIRSF" id="PIRSF005539">
    <property type="entry name" value="Pept_S33_TRI_F1"/>
    <property type="match status" value="1"/>
</dbReference>
<organism evidence="4 5">
    <name type="scientific">Steccherinum ochraceum</name>
    <dbReference type="NCBI Taxonomy" id="92696"/>
    <lineage>
        <taxon>Eukaryota</taxon>
        <taxon>Fungi</taxon>
        <taxon>Dikarya</taxon>
        <taxon>Basidiomycota</taxon>
        <taxon>Agaricomycotina</taxon>
        <taxon>Agaricomycetes</taxon>
        <taxon>Polyporales</taxon>
        <taxon>Steccherinaceae</taxon>
        <taxon>Steccherinum</taxon>
    </lineage>
</organism>
<evidence type="ECO:0000259" key="3">
    <source>
        <dbReference type="Pfam" id="PF00561"/>
    </source>
</evidence>
<dbReference type="Gene3D" id="3.40.50.1820">
    <property type="entry name" value="alpha/beta hydrolase"/>
    <property type="match status" value="1"/>
</dbReference>
<feature type="domain" description="AB hydrolase-1" evidence="3">
    <location>
        <begin position="63"/>
        <end position="314"/>
    </location>
</feature>
<keyword evidence="2" id="KW-0378">Hydrolase</keyword>
<dbReference type="InterPro" id="IPR000073">
    <property type="entry name" value="AB_hydrolase_1"/>
</dbReference>
<dbReference type="InterPro" id="IPR029058">
    <property type="entry name" value="AB_hydrolase_fold"/>
</dbReference>
<dbReference type="EMBL" id="RWJN01000230">
    <property type="protein sequence ID" value="TCD64548.1"/>
    <property type="molecule type" value="Genomic_DNA"/>
</dbReference>
<dbReference type="PRINTS" id="PR00793">
    <property type="entry name" value="PROAMNOPTASE"/>
</dbReference>
<reference evidence="4 5" key="1">
    <citation type="submission" date="2018-11" db="EMBL/GenBank/DDBJ databases">
        <title>Genome assembly of Steccherinum ochraceum LE-BIN_3174, the white-rot fungus of the Steccherinaceae family (The Residual Polyporoid clade, Polyporales, Basidiomycota).</title>
        <authorList>
            <person name="Fedorova T.V."/>
            <person name="Glazunova O.A."/>
            <person name="Landesman E.O."/>
            <person name="Moiseenko K.V."/>
            <person name="Psurtseva N.V."/>
            <person name="Savinova O.S."/>
            <person name="Shakhova N.V."/>
            <person name="Tyazhelova T.V."/>
            <person name="Vasina D.V."/>
        </authorList>
    </citation>
    <scope>NUCLEOTIDE SEQUENCE [LARGE SCALE GENOMIC DNA]</scope>
    <source>
        <strain evidence="4 5">LE-BIN_3174</strain>
    </source>
</reference>
<dbReference type="AlphaFoldDB" id="A0A4R0RL69"/>
<dbReference type="InterPro" id="IPR002410">
    <property type="entry name" value="Peptidase_S33"/>
</dbReference>
<dbReference type="PANTHER" id="PTHR43433">
    <property type="entry name" value="HYDROLASE, ALPHA/BETA FOLD FAMILY PROTEIN"/>
    <property type="match status" value="1"/>
</dbReference>
<dbReference type="InterPro" id="IPR005945">
    <property type="entry name" value="Pro_imino_pep"/>
</dbReference>
<comment type="similarity">
    <text evidence="1">Belongs to the peptidase S33 family.</text>
</comment>
<dbReference type="Pfam" id="PF00561">
    <property type="entry name" value="Abhydrolase_1"/>
    <property type="match status" value="1"/>
</dbReference>
<protein>
    <recommendedName>
        <fullName evidence="3">AB hydrolase-1 domain-containing protein</fullName>
    </recommendedName>
</protein>
<dbReference type="NCBIfam" id="TIGR01250">
    <property type="entry name" value="pro_imino_pep_2"/>
    <property type="match status" value="1"/>
</dbReference>
<dbReference type="SUPFAM" id="SSF53474">
    <property type="entry name" value="alpha/beta-Hydrolases"/>
    <property type="match status" value="1"/>
</dbReference>
<dbReference type="PRINTS" id="PR00111">
    <property type="entry name" value="ABHYDROLASE"/>
</dbReference>
<dbReference type="Proteomes" id="UP000292702">
    <property type="component" value="Unassembled WGS sequence"/>
</dbReference>
<gene>
    <name evidence="4" type="ORF">EIP91_003986</name>
</gene>
<name>A0A4R0RL69_9APHY</name>
<dbReference type="GO" id="GO:0008233">
    <property type="term" value="F:peptidase activity"/>
    <property type="evidence" value="ECO:0007669"/>
    <property type="project" value="InterPro"/>
</dbReference>
<accession>A0A4R0RL69</accession>
<sequence>MMQSFFDSQNEKYKLHNQPITTAMSSTEIPVIEGDVDYDVPSAGKPVKTHYWVHGDLKSGKTPLVALHGGPGSTHDYIAVISDITKAHGIPVILYDQIGNGRSTHLPEKLGVADFWTVQLFIDELDSLLKHLGVQDNFDLYGHSWGGMLSIAFAVRQPKGLRKLILASAIPKMQDYVASTVKLRSTLPQDVQDTLTKHLAGEMVDPKELQAAEGAYYGRFVISIESKEMTASIVQLMSDPTVHFTMLGPNVFTVVGPLKDFDLIPELHKINVPTLLTNGRWDGVQDSVVAPMFKHIAKTKWAHFAASSHAPHLEERERYMEVVGQFLTSGY</sequence>
<dbReference type="GO" id="GO:0006508">
    <property type="term" value="P:proteolysis"/>
    <property type="evidence" value="ECO:0007669"/>
    <property type="project" value="InterPro"/>
</dbReference>
<evidence type="ECO:0000256" key="1">
    <source>
        <dbReference type="ARBA" id="ARBA00010088"/>
    </source>
</evidence>
<keyword evidence="5" id="KW-1185">Reference proteome</keyword>
<dbReference type="InterPro" id="IPR050471">
    <property type="entry name" value="AB_hydrolase"/>
</dbReference>
<dbReference type="OrthoDB" id="190201at2759"/>
<evidence type="ECO:0000313" key="4">
    <source>
        <dbReference type="EMBL" id="TCD64548.1"/>
    </source>
</evidence>
<proteinExistence type="inferred from homology"/>
<evidence type="ECO:0000256" key="2">
    <source>
        <dbReference type="ARBA" id="ARBA00022801"/>
    </source>
</evidence>